<dbReference type="SUPFAM" id="SSF49785">
    <property type="entry name" value="Galactose-binding domain-like"/>
    <property type="match status" value="1"/>
</dbReference>
<keyword evidence="5" id="KW-1185">Reference proteome</keyword>
<dbReference type="InterPro" id="IPR048913">
    <property type="entry name" value="BetaGal_gal-bd"/>
</dbReference>
<dbReference type="InterPro" id="IPR008979">
    <property type="entry name" value="Galactose-bd-like_sf"/>
</dbReference>
<dbReference type="GO" id="GO:0005975">
    <property type="term" value="P:carbohydrate metabolic process"/>
    <property type="evidence" value="ECO:0007669"/>
    <property type="project" value="InterPro"/>
</dbReference>
<accession>A0A835H1X1</accession>
<evidence type="ECO:0000256" key="1">
    <source>
        <dbReference type="ARBA" id="ARBA00022801"/>
    </source>
</evidence>
<proteinExistence type="predicted"/>
<keyword evidence="1" id="KW-0378">Hydrolase</keyword>
<dbReference type="Proteomes" id="UP000631114">
    <property type="component" value="Unassembled WGS sequence"/>
</dbReference>
<reference evidence="4 5" key="1">
    <citation type="submission" date="2020-10" db="EMBL/GenBank/DDBJ databases">
        <title>The Coptis chinensis genome and diversification of protoberbering-type alkaloids.</title>
        <authorList>
            <person name="Wang B."/>
            <person name="Shu S."/>
            <person name="Song C."/>
            <person name="Liu Y."/>
        </authorList>
    </citation>
    <scope>NUCLEOTIDE SEQUENCE [LARGE SCALE GENOMIC DNA]</scope>
    <source>
        <strain evidence="4">HL-2020</strain>
        <tissue evidence="4">Leaf</tissue>
    </source>
</reference>
<dbReference type="PRINTS" id="PR00742">
    <property type="entry name" value="GLHYDRLASE35"/>
</dbReference>
<evidence type="ECO:0000259" key="3">
    <source>
        <dbReference type="Pfam" id="PF21467"/>
    </source>
</evidence>
<gene>
    <name evidence="4" type="ORF">IFM89_036177</name>
</gene>
<feature type="domain" description="Beta-galactosidase galactose-binding" evidence="3">
    <location>
        <begin position="212"/>
        <end position="252"/>
    </location>
</feature>
<protein>
    <recommendedName>
        <fullName evidence="3">Beta-galactosidase galactose-binding domain-containing protein</fullName>
    </recommendedName>
</protein>
<dbReference type="OrthoDB" id="1657402at2759"/>
<dbReference type="PANTHER" id="PTHR23421">
    <property type="entry name" value="BETA-GALACTOSIDASE RELATED"/>
    <property type="match status" value="1"/>
</dbReference>
<evidence type="ECO:0000256" key="2">
    <source>
        <dbReference type="ARBA" id="ARBA00023295"/>
    </source>
</evidence>
<evidence type="ECO:0000313" key="4">
    <source>
        <dbReference type="EMBL" id="KAF9590685.1"/>
    </source>
</evidence>
<name>A0A835H1X1_9MAGN</name>
<dbReference type="GO" id="GO:0004553">
    <property type="term" value="F:hydrolase activity, hydrolyzing O-glycosyl compounds"/>
    <property type="evidence" value="ECO:0007669"/>
    <property type="project" value="InterPro"/>
</dbReference>
<dbReference type="Pfam" id="PF21467">
    <property type="entry name" value="BetaGal_gal-bd"/>
    <property type="match status" value="1"/>
</dbReference>
<dbReference type="AlphaFoldDB" id="A0A835H1X1"/>
<keyword evidence="2" id="KW-0326">Glycosidase</keyword>
<comment type="caution">
    <text evidence="4">The sequence shown here is derived from an EMBL/GenBank/DDBJ whole genome shotgun (WGS) entry which is preliminary data.</text>
</comment>
<dbReference type="InterPro" id="IPR001944">
    <property type="entry name" value="Glycoside_Hdrlase_35"/>
</dbReference>
<sequence length="289" mass="31627">MLIHQCNALNIPFLGILTLSGLLLLPVLLPVSATDKAWTKIAQTISKGAFNDLDKLSMANVEVSAQYGTRSVVSSKKLDAAEKWQIYKEIVPNFADTPSRASSLPEQMGNAHGNPGAKNFSLNQQISLSNGTNNITLLSVMVGLPDSGAYLERRVVGIRGVTIQGTGQGPPQDLSKSVWGYQVGLLGEELQIYTYQGSSKVQWNSIVSSSPLTWYKATFDAPQGDDPVVLNLASMGKCEAWINGQSIGRLLVLILQSKRRSITNIVCDSSFYLDIYYRYVPRIQLDKRT</sequence>
<dbReference type="Gene3D" id="2.60.120.260">
    <property type="entry name" value="Galactose-binding domain-like"/>
    <property type="match status" value="1"/>
</dbReference>
<evidence type="ECO:0000313" key="5">
    <source>
        <dbReference type="Proteomes" id="UP000631114"/>
    </source>
</evidence>
<organism evidence="4 5">
    <name type="scientific">Coptis chinensis</name>
    <dbReference type="NCBI Taxonomy" id="261450"/>
    <lineage>
        <taxon>Eukaryota</taxon>
        <taxon>Viridiplantae</taxon>
        <taxon>Streptophyta</taxon>
        <taxon>Embryophyta</taxon>
        <taxon>Tracheophyta</taxon>
        <taxon>Spermatophyta</taxon>
        <taxon>Magnoliopsida</taxon>
        <taxon>Ranunculales</taxon>
        <taxon>Ranunculaceae</taxon>
        <taxon>Coptidoideae</taxon>
        <taxon>Coptis</taxon>
    </lineage>
</organism>
<dbReference type="EMBL" id="JADFTS010000009">
    <property type="protein sequence ID" value="KAF9590685.1"/>
    <property type="molecule type" value="Genomic_DNA"/>
</dbReference>